<evidence type="ECO:0000313" key="2">
    <source>
        <dbReference type="EMBL" id="SVA13566.1"/>
    </source>
</evidence>
<sequence length="792" mass="88446">MLRITGYSDKYSVCPGDNIQFYINSEDSEVYETQIVRLIHGDTNPEGPGYKEEEIQAECNKNYPGKNQRIHGGSYVIVPQDERLNVESFTLQCYIFPTTPVIGLGTPQKGRQGVLTKWVEETKSGYGLFIDENNCLSVEIGDGSGQVMKLSSDKKLLRKVWYLAAVSYDSRTGKVTLYQEPVVTSTNGGLGQGLLNPAEETTAVVESINSLKPGINDAPFLMAASTKNERSGRHIIGGHFKEVLEPIELPEQVHTYNGKIDRPRLSRRALSKSEIESLARGYQGCKAELRNDVVGAWDFHANITTNIASTCIIDTSPSRLNGSIINMPVRGMTGFNWTGDEIIYHHKPEEYGAIHFHDDDIDDARWDVDFEFKIPDSLKSGIYAARLRIGGEDSPETEDYIPFVVRPPRGKTTSKLAFILPTNSYLAYSNDNLCTNCVVAELLAGKVPVMTAADLYLNEHREYGLSTYSLHSDGSGVCYSSRLRPILNMRPKYRHWLSPSLWQLNGDLHLIDWLEEKNFDFDIHTDEDLNREGVGLLNKYQTVLTGSHPEYTSEKMFAAYEKYQQDGGRWIYLGANGFYWCSEYHPDNSNIIEVRKGEAGTRAWTANPGEYNNAFDGKYGGMWRARGRIPSKLCGLTFTAYGFDVSSYYVRDKDSERPETSWLMEGVGNGEKIGDFGLVGGGAAGLELDRYDVEFGTPHDSYLLAHSVGHTNLMLQVNEEIHFSVRGYHGGGTENPMVRADMIFYKTPNDGGVFAPGSLSWCGSLSHNNYNNNVSRITENAIKGFLKDGPLP</sequence>
<dbReference type="Pfam" id="PF20254">
    <property type="entry name" value="DMFA2_C"/>
    <property type="match status" value="1"/>
</dbReference>
<feature type="domain" description="N,N-dimethylformamidase beta subunit-like C-terminal" evidence="1">
    <location>
        <begin position="332"/>
        <end position="771"/>
    </location>
</feature>
<organism evidence="2">
    <name type="scientific">marine metagenome</name>
    <dbReference type="NCBI Taxonomy" id="408172"/>
    <lineage>
        <taxon>unclassified sequences</taxon>
        <taxon>metagenomes</taxon>
        <taxon>ecological metagenomes</taxon>
    </lineage>
</organism>
<accession>A0A381TBN6</accession>
<protein>
    <recommendedName>
        <fullName evidence="1">N,N-dimethylformamidase beta subunit-like C-terminal domain-containing protein</fullName>
    </recommendedName>
</protein>
<dbReference type="AlphaFoldDB" id="A0A381TBN6"/>
<evidence type="ECO:0000259" key="1">
    <source>
        <dbReference type="Pfam" id="PF20254"/>
    </source>
</evidence>
<dbReference type="EMBL" id="UINC01004335">
    <property type="protein sequence ID" value="SVA13566.1"/>
    <property type="molecule type" value="Genomic_DNA"/>
</dbReference>
<reference evidence="2" key="1">
    <citation type="submission" date="2018-05" db="EMBL/GenBank/DDBJ databases">
        <authorList>
            <person name="Lanie J.A."/>
            <person name="Ng W.-L."/>
            <person name="Kazmierczak K.M."/>
            <person name="Andrzejewski T.M."/>
            <person name="Davidsen T.M."/>
            <person name="Wayne K.J."/>
            <person name="Tettelin H."/>
            <person name="Glass J.I."/>
            <person name="Rusch D."/>
            <person name="Podicherti R."/>
            <person name="Tsui H.-C.T."/>
            <person name="Winkler M.E."/>
        </authorList>
    </citation>
    <scope>NUCLEOTIDE SEQUENCE</scope>
</reference>
<dbReference type="Gene3D" id="2.60.120.200">
    <property type="match status" value="1"/>
</dbReference>
<name>A0A381TBN6_9ZZZZ</name>
<gene>
    <name evidence="2" type="ORF">METZ01_LOCUS66420</name>
</gene>
<proteinExistence type="predicted"/>
<dbReference type="InterPro" id="IPR046540">
    <property type="entry name" value="DMFA2_C"/>
</dbReference>
<dbReference type="SUPFAM" id="SSF49899">
    <property type="entry name" value="Concanavalin A-like lectins/glucanases"/>
    <property type="match status" value="1"/>
</dbReference>
<dbReference type="InterPro" id="IPR013320">
    <property type="entry name" value="ConA-like_dom_sf"/>
</dbReference>